<reference evidence="3" key="1">
    <citation type="journal article" date="2020" name="Stud. Mycol.">
        <title>101 Dothideomycetes genomes: a test case for predicting lifestyles and emergence of pathogens.</title>
        <authorList>
            <person name="Haridas S."/>
            <person name="Albert R."/>
            <person name="Binder M."/>
            <person name="Bloem J."/>
            <person name="Labutti K."/>
            <person name="Salamov A."/>
            <person name="Andreopoulos B."/>
            <person name="Baker S."/>
            <person name="Barry K."/>
            <person name="Bills G."/>
            <person name="Bluhm B."/>
            <person name="Cannon C."/>
            <person name="Castanera R."/>
            <person name="Culley D."/>
            <person name="Daum C."/>
            <person name="Ezra D."/>
            <person name="Gonzalez J."/>
            <person name="Henrissat B."/>
            <person name="Kuo A."/>
            <person name="Liang C."/>
            <person name="Lipzen A."/>
            <person name="Lutzoni F."/>
            <person name="Magnuson J."/>
            <person name="Mondo S."/>
            <person name="Nolan M."/>
            <person name="Ohm R."/>
            <person name="Pangilinan J."/>
            <person name="Park H.-J."/>
            <person name="Ramirez L."/>
            <person name="Alfaro M."/>
            <person name="Sun H."/>
            <person name="Tritt A."/>
            <person name="Yoshinaga Y."/>
            <person name="Zwiers L.-H."/>
            <person name="Turgeon B."/>
            <person name="Goodwin S."/>
            <person name="Spatafora J."/>
            <person name="Crous P."/>
            <person name="Grigoriev I."/>
        </authorList>
    </citation>
    <scope>NUCLEOTIDE SEQUENCE</scope>
    <source>
        <strain evidence="3">Tuck. ex Michener</strain>
    </source>
</reference>
<dbReference type="InterPro" id="IPR024096">
    <property type="entry name" value="NO_sig/Golgi_transp_ligand-bd"/>
</dbReference>
<dbReference type="PANTHER" id="PTHR12817">
    <property type="entry name" value="TRAFFICKING PROTEIN PARTICLE COMPLEX SUBUNIT 6B"/>
    <property type="match status" value="1"/>
</dbReference>
<dbReference type="Pfam" id="PF04051">
    <property type="entry name" value="TRAPP"/>
    <property type="match status" value="1"/>
</dbReference>
<dbReference type="GO" id="GO:0030008">
    <property type="term" value="C:TRAPP complex"/>
    <property type="evidence" value="ECO:0007669"/>
    <property type="project" value="TreeGrafter"/>
</dbReference>
<feature type="region of interest" description="Disordered" evidence="2">
    <location>
        <begin position="65"/>
        <end position="116"/>
    </location>
</feature>
<dbReference type="SUPFAM" id="SSF111126">
    <property type="entry name" value="Ligand-binding domain in the NO signalling and Golgi transport"/>
    <property type="match status" value="1"/>
</dbReference>
<dbReference type="GO" id="GO:0005802">
    <property type="term" value="C:trans-Golgi network"/>
    <property type="evidence" value="ECO:0007669"/>
    <property type="project" value="TreeGrafter"/>
</dbReference>
<proteinExistence type="inferred from homology"/>
<feature type="compositionally biased region" description="Pro residues" evidence="2">
    <location>
        <begin position="1"/>
        <end position="10"/>
    </location>
</feature>
<name>A0A6A6H2X2_VIRVR</name>
<evidence type="ECO:0000256" key="1">
    <source>
        <dbReference type="ARBA" id="ARBA00006218"/>
    </source>
</evidence>
<dbReference type="Proteomes" id="UP000800092">
    <property type="component" value="Unassembled WGS sequence"/>
</dbReference>
<sequence length="253" mass="26819">MSFPDPPPSHPSLSRSNTTATPGPGARDADPLDPHANLLNVSCFDLLLIELVPLAYRLANEQAEREAEWVGSGKTGNIRSDTGGGGKGKGEGAGGPGAKGGVASVGGGTEGAEGEDEEIRENAHWRLDMLGYRVGLGIVERFSRDKPRFTDTLDVIKFLCKDIWTIVFRKQIDNLKTNHRGIYVLTDGTFKPLSRTSTEKGEGALARAQPFLWFPSGIIRGALAGMGITASVQGETSGLPSATFQIKTAGSRA</sequence>
<feature type="region of interest" description="Disordered" evidence="2">
    <location>
        <begin position="1"/>
        <end position="31"/>
    </location>
</feature>
<evidence type="ECO:0000256" key="2">
    <source>
        <dbReference type="SAM" id="MobiDB-lite"/>
    </source>
</evidence>
<evidence type="ECO:0000313" key="3">
    <source>
        <dbReference type="EMBL" id="KAF2231903.1"/>
    </source>
</evidence>
<accession>A0A6A6H2X2</accession>
<dbReference type="CDD" id="cd14944">
    <property type="entry name" value="TRAPPC6A_Trs33"/>
    <property type="match status" value="1"/>
</dbReference>
<dbReference type="OrthoDB" id="941624at2759"/>
<dbReference type="EMBL" id="ML991821">
    <property type="protein sequence ID" value="KAF2231903.1"/>
    <property type="molecule type" value="Genomic_DNA"/>
</dbReference>
<feature type="compositionally biased region" description="Polar residues" evidence="2">
    <location>
        <begin position="11"/>
        <end position="21"/>
    </location>
</feature>
<dbReference type="Gene3D" id="3.30.1380.20">
    <property type="entry name" value="Trafficking protein particle complex subunit 3"/>
    <property type="match status" value="1"/>
</dbReference>
<keyword evidence="4" id="KW-1185">Reference proteome</keyword>
<dbReference type="PANTHER" id="PTHR12817:SF0">
    <property type="entry name" value="GEO08327P1"/>
    <property type="match status" value="1"/>
</dbReference>
<dbReference type="GO" id="GO:0005801">
    <property type="term" value="C:cis-Golgi network"/>
    <property type="evidence" value="ECO:0007669"/>
    <property type="project" value="TreeGrafter"/>
</dbReference>
<dbReference type="InterPro" id="IPR007194">
    <property type="entry name" value="TRAPP_component"/>
</dbReference>
<comment type="similarity">
    <text evidence="1">Belongs to the TRAPP small subunits family. BET3 subfamily.</text>
</comment>
<dbReference type="AlphaFoldDB" id="A0A6A6H2X2"/>
<protein>
    <submittedName>
        <fullName evidence="3">Transport protein particle component</fullName>
    </submittedName>
</protein>
<gene>
    <name evidence="3" type="ORF">EV356DRAFT_451049</name>
</gene>
<feature type="compositionally biased region" description="Gly residues" evidence="2">
    <location>
        <begin position="82"/>
        <end position="111"/>
    </location>
</feature>
<dbReference type="InterPro" id="IPR037992">
    <property type="entry name" value="TRAPPC6/Trs33"/>
</dbReference>
<evidence type="ECO:0000313" key="4">
    <source>
        <dbReference type="Proteomes" id="UP000800092"/>
    </source>
</evidence>
<dbReference type="GO" id="GO:0006888">
    <property type="term" value="P:endoplasmic reticulum to Golgi vesicle-mediated transport"/>
    <property type="evidence" value="ECO:0007669"/>
    <property type="project" value="TreeGrafter"/>
</dbReference>
<organism evidence="3 4">
    <name type="scientific">Viridothelium virens</name>
    <name type="common">Speckled blister lichen</name>
    <name type="synonym">Trypethelium virens</name>
    <dbReference type="NCBI Taxonomy" id="1048519"/>
    <lineage>
        <taxon>Eukaryota</taxon>
        <taxon>Fungi</taxon>
        <taxon>Dikarya</taxon>
        <taxon>Ascomycota</taxon>
        <taxon>Pezizomycotina</taxon>
        <taxon>Dothideomycetes</taxon>
        <taxon>Dothideomycetes incertae sedis</taxon>
        <taxon>Trypetheliales</taxon>
        <taxon>Trypetheliaceae</taxon>
        <taxon>Viridothelium</taxon>
    </lineage>
</organism>